<reference evidence="1 2" key="1">
    <citation type="submission" date="2019-12" db="EMBL/GenBank/DDBJ databases">
        <title>Genomic-based taxomic classification of the family Erythrobacteraceae.</title>
        <authorList>
            <person name="Xu L."/>
        </authorList>
    </citation>
    <scope>NUCLEOTIDE SEQUENCE [LARGE SCALE GENOMIC DNA]</scope>
    <source>
        <strain evidence="1 2">MCCC 1A09962</strain>
    </source>
</reference>
<dbReference type="EMBL" id="WTYW01000001">
    <property type="protein sequence ID" value="MXO85245.1"/>
    <property type="molecule type" value="Genomic_DNA"/>
</dbReference>
<protein>
    <submittedName>
        <fullName evidence="1">Uncharacterized protein</fullName>
    </submittedName>
</protein>
<organism evidence="1 2">
    <name type="scientific">Parapontixanthobacter aurantiacus</name>
    <dbReference type="NCBI Taxonomy" id="1463599"/>
    <lineage>
        <taxon>Bacteria</taxon>
        <taxon>Pseudomonadati</taxon>
        <taxon>Pseudomonadota</taxon>
        <taxon>Alphaproteobacteria</taxon>
        <taxon>Sphingomonadales</taxon>
        <taxon>Erythrobacteraceae</taxon>
        <taxon>Parapontixanthobacter</taxon>
    </lineage>
</organism>
<sequence>MMAGPIGAIDPIGSRAATGPFVPIVPFVPDSLGDFSIDEEFDAFDWLREFPRPMSDYDDG</sequence>
<evidence type="ECO:0000313" key="2">
    <source>
        <dbReference type="Proteomes" id="UP000433104"/>
    </source>
</evidence>
<name>A0A844ZBF6_9SPHN</name>
<keyword evidence="2" id="KW-1185">Reference proteome</keyword>
<comment type="caution">
    <text evidence="1">The sequence shown here is derived from an EMBL/GenBank/DDBJ whole genome shotgun (WGS) entry which is preliminary data.</text>
</comment>
<proteinExistence type="predicted"/>
<evidence type="ECO:0000313" key="1">
    <source>
        <dbReference type="EMBL" id="MXO85245.1"/>
    </source>
</evidence>
<dbReference type="RefSeq" id="WP_160681662.1">
    <property type="nucleotide sequence ID" value="NZ_WTYW01000001.1"/>
</dbReference>
<gene>
    <name evidence="1" type="ORF">GRI38_04305</name>
</gene>
<accession>A0A844ZBF6</accession>
<dbReference type="Proteomes" id="UP000433104">
    <property type="component" value="Unassembled WGS sequence"/>
</dbReference>
<dbReference type="AlphaFoldDB" id="A0A844ZBF6"/>